<keyword evidence="3 7" id="KW-0547">Nucleotide-binding</keyword>
<dbReference type="Gene3D" id="3.40.50.880">
    <property type="match status" value="1"/>
</dbReference>
<dbReference type="Proteomes" id="UP000094296">
    <property type="component" value="Unassembled WGS sequence"/>
</dbReference>
<comment type="miscellaneous">
    <text evidence="7">The a and c carboxylates of cobyrinate are activated for nucleophilic attack via formation of a phosphorylated intermediate by ATP. CbiA catalyzes first the amidation of the c-carboxylate, and then that of the a-carboxylate.</text>
</comment>
<evidence type="ECO:0000256" key="3">
    <source>
        <dbReference type="ARBA" id="ARBA00022741"/>
    </source>
</evidence>
<keyword evidence="4 7" id="KW-0067">ATP-binding</keyword>
<organism evidence="10 11">
    <name type="scientific">Desulfuribacillus alkaliarsenatis</name>
    <dbReference type="NCBI Taxonomy" id="766136"/>
    <lineage>
        <taxon>Bacteria</taxon>
        <taxon>Bacillati</taxon>
        <taxon>Bacillota</taxon>
        <taxon>Desulfuribacillia</taxon>
        <taxon>Desulfuribacillales</taxon>
        <taxon>Desulfuribacillaceae</taxon>
        <taxon>Desulfuribacillus</taxon>
    </lineage>
</organism>
<comment type="catalytic activity">
    <reaction evidence="7">
        <text>cob(II)yrinate + 2 L-glutamine + 2 ATP + 2 H2O = cob(II)yrinate a,c diamide + 2 L-glutamate + 2 ADP + 2 phosphate + 2 H(+)</text>
        <dbReference type="Rhea" id="RHEA:26289"/>
        <dbReference type="ChEBI" id="CHEBI:15377"/>
        <dbReference type="ChEBI" id="CHEBI:15378"/>
        <dbReference type="ChEBI" id="CHEBI:29985"/>
        <dbReference type="ChEBI" id="CHEBI:30616"/>
        <dbReference type="ChEBI" id="CHEBI:43474"/>
        <dbReference type="ChEBI" id="CHEBI:58359"/>
        <dbReference type="ChEBI" id="CHEBI:58537"/>
        <dbReference type="ChEBI" id="CHEBI:58894"/>
        <dbReference type="ChEBI" id="CHEBI:456216"/>
        <dbReference type="EC" id="6.3.5.11"/>
    </reaction>
</comment>
<feature type="domain" description="CobQ/CobB/MinD/ParA nucleotide binding" evidence="8">
    <location>
        <begin position="6"/>
        <end position="191"/>
    </location>
</feature>
<name>A0A1E5G5N0_9FIRM</name>
<dbReference type="SUPFAM" id="SSF52540">
    <property type="entry name" value="P-loop containing nucleoside triphosphate hydrolases"/>
    <property type="match status" value="1"/>
</dbReference>
<dbReference type="PANTHER" id="PTHR43873">
    <property type="entry name" value="COBYRINATE A,C-DIAMIDE SYNTHASE"/>
    <property type="match status" value="1"/>
</dbReference>
<dbReference type="EC" id="6.3.5.11" evidence="7"/>
<evidence type="ECO:0000256" key="7">
    <source>
        <dbReference type="HAMAP-Rule" id="MF_00027"/>
    </source>
</evidence>
<evidence type="ECO:0000259" key="9">
    <source>
        <dbReference type="Pfam" id="PF07685"/>
    </source>
</evidence>
<dbReference type="AlphaFoldDB" id="A0A1E5G5N0"/>
<evidence type="ECO:0000256" key="1">
    <source>
        <dbReference type="ARBA" id="ARBA00001946"/>
    </source>
</evidence>
<dbReference type="Pfam" id="PF01656">
    <property type="entry name" value="CbiA"/>
    <property type="match status" value="1"/>
</dbReference>
<evidence type="ECO:0000256" key="4">
    <source>
        <dbReference type="ARBA" id="ARBA00022840"/>
    </source>
</evidence>
<comment type="domain">
    <text evidence="7">Comprises of two domains. The C-terminal domain contains the binding site for glutamine and catalyzes the hydrolysis of this substrate to glutamate and ammonia. The N-terminal domain is anticipated to bind ATP and cobyrinate and catalyzes the ultimate synthesis of the diamide product. The ammonia produced via the glutaminase domain is probably translocated to the adjacent domain via a molecular tunnel, where it reacts with an activated intermediate.</text>
</comment>
<dbReference type="GO" id="GO:0009236">
    <property type="term" value="P:cobalamin biosynthetic process"/>
    <property type="evidence" value="ECO:0007669"/>
    <property type="project" value="UniProtKB-UniRule"/>
</dbReference>
<comment type="caution">
    <text evidence="10">The sequence shown here is derived from an EMBL/GenBank/DDBJ whole genome shotgun (WGS) entry which is preliminary data.</text>
</comment>
<dbReference type="Gene3D" id="3.40.50.300">
    <property type="entry name" value="P-loop containing nucleotide triphosphate hydrolases"/>
    <property type="match status" value="2"/>
</dbReference>
<dbReference type="GO" id="GO:0042242">
    <property type="term" value="F:cobyrinic acid a,c-diamide synthase activity"/>
    <property type="evidence" value="ECO:0007669"/>
    <property type="project" value="UniProtKB-UniRule"/>
</dbReference>
<feature type="active site" description="Nucleophile" evidence="7">
    <location>
        <position position="340"/>
    </location>
</feature>
<dbReference type="HAMAP" id="MF_00027">
    <property type="entry name" value="CobB_CbiA"/>
    <property type="match status" value="1"/>
</dbReference>
<dbReference type="Pfam" id="PF07685">
    <property type="entry name" value="GATase_3"/>
    <property type="match status" value="1"/>
</dbReference>
<protein>
    <recommendedName>
        <fullName evidence="7">Cobyrinate a,c-diamide synthase</fullName>
        <ecNumber evidence="7">6.3.5.11</ecNumber>
    </recommendedName>
    <alternativeName>
        <fullName evidence="7">Cobyrinic acid a,c-diamide synthetase</fullName>
    </alternativeName>
</protein>
<dbReference type="CDD" id="cd05388">
    <property type="entry name" value="CobB_N"/>
    <property type="match status" value="1"/>
</dbReference>
<dbReference type="PROSITE" id="PS51274">
    <property type="entry name" value="GATASE_COBBQ"/>
    <property type="match status" value="1"/>
</dbReference>
<dbReference type="SUPFAM" id="SSF52317">
    <property type="entry name" value="Class I glutamine amidotransferase-like"/>
    <property type="match status" value="1"/>
</dbReference>
<evidence type="ECO:0000313" key="10">
    <source>
        <dbReference type="EMBL" id="OEF97999.1"/>
    </source>
</evidence>
<feature type="site" description="Increases nucleophilicity of active site Cys" evidence="7">
    <location>
        <position position="458"/>
    </location>
</feature>
<dbReference type="InterPro" id="IPR011698">
    <property type="entry name" value="GATase_3"/>
</dbReference>
<keyword evidence="2 7" id="KW-0436">Ligase</keyword>
<gene>
    <name evidence="7" type="primary">cbiA</name>
    <name evidence="10" type="ORF">BHF68_13115</name>
</gene>
<dbReference type="PANTHER" id="PTHR43873:SF1">
    <property type="entry name" value="COBYRINATE A,C-DIAMIDE SYNTHASE"/>
    <property type="match status" value="1"/>
</dbReference>
<dbReference type="NCBIfam" id="TIGR00379">
    <property type="entry name" value="cobB"/>
    <property type="match status" value="1"/>
</dbReference>
<comment type="similarity">
    <text evidence="7">Belongs to the CobB/CbiA family.</text>
</comment>
<evidence type="ECO:0000256" key="6">
    <source>
        <dbReference type="ARBA" id="ARBA00022962"/>
    </source>
</evidence>
<reference evidence="10 11" key="1">
    <citation type="submission" date="2016-09" db="EMBL/GenBank/DDBJ databases">
        <title>Draft genome sequence for the type strain of Desulfuribacillus alkaliarsenatis AHT28, an obligately anaerobic, sulfidogenic bacterium isolated from Russian soda lake sediments.</title>
        <authorList>
            <person name="Abin C.A."/>
            <person name="Hollibaugh J.T."/>
        </authorList>
    </citation>
    <scope>NUCLEOTIDE SEQUENCE [LARGE SCALE GENOMIC DNA]</scope>
    <source>
        <strain evidence="10 11">AHT28</strain>
    </source>
</reference>
<evidence type="ECO:0000256" key="5">
    <source>
        <dbReference type="ARBA" id="ARBA00022842"/>
    </source>
</evidence>
<keyword evidence="11" id="KW-1185">Reference proteome</keyword>
<dbReference type="GO" id="GO:0005524">
    <property type="term" value="F:ATP binding"/>
    <property type="evidence" value="ECO:0007669"/>
    <property type="project" value="UniProtKB-UniRule"/>
</dbReference>
<dbReference type="UniPathway" id="UPA00148">
    <property type="reaction ID" value="UER00231"/>
</dbReference>
<feature type="domain" description="CobB/CobQ-like glutamine amidotransferase" evidence="9">
    <location>
        <begin position="258"/>
        <end position="464"/>
    </location>
</feature>
<accession>A0A1E5G5N0</accession>
<comment type="cofactor">
    <cofactor evidence="1 7">
        <name>Mg(2+)</name>
        <dbReference type="ChEBI" id="CHEBI:18420"/>
    </cofactor>
</comment>
<keyword evidence="7" id="KW-0169">Cobalamin biosynthesis</keyword>
<comment type="pathway">
    <text evidence="7">Cofactor biosynthesis; adenosylcobalamin biosynthesis; cob(II)yrinate a,c-diamide from sirohydrochlorin (anaerobic route): step 10/10.</text>
</comment>
<evidence type="ECO:0000259" key="8">
    <source>
        <dbReference type="Pfam" id="PF01656"/>
    </source>
</evidence>
<keyword evidence="5 7" id="KW-0460">Magnesium</keyword>
<evidence type="ECO:0000313" key="11">
    <source>
        <dbReference type="Proteomes" id="UP000094296"/>
    </source>
</evidence>
<dbReference type="EMBL" id="MIJE01000002">
    <property type="protein sequence ID" value="OEF97999.1"/>
    <property type="molecule type" value="Genomic_DNA"/>
</dbReference>
<dbReference type="CDD" id="cd03130">
    <property type="entry name" value="GATase1_CobB"/>
    <property type="match status" value="1"/>
</dbReference>
<evidence type="ECO:0000256" key="2">
    <source>
        <dbReference type="ARBA" id="ARBA00022598"/>
    </source>
</evidence>
<dbReference type="InterPro" id="IPR002586">
    <property type="entry name" value="CobQ/CobB/MinD/ParA_Nub-bd_dom"/>
</dbReference>
<dbReference type="RefSeq" id="WP_069642396.1">
    <property type="nucleotide sequence ID" value="NZ_MIJE01000002.1"/>
</dbReference>
<dbReference type="InterPro" id="IPR029062">
    <property type="entry name" value="Class_I_gatase-like"/>
</dbReference>
<sequence length="484" mass="52937">MGSQLLIAGVQSGAGKTTLTLGIMAALKRRGLTIQPFKVGPDYIDPGLHYHAAGTRSHNLDSWMGSEQVVKDLYAKHTQQADVAIIEGVMGLFDGAKHERLLGSSAHIAMILDIPVVLVVNVKGMGRSCLALIKGFSEYEPQLRIKGVILNNAGSDYYKSFIKKEIEQELGVKVIGCLSKNDDIRMPERHLGLLPAEENQELAAAISKMADMVEAEINLDELLAVGRQAQHNQNYNHKEYETIRSTDGIEAKKLEKVKIGVAKDEAFSFYYQDSLDFLEELGAELHYFSPLRDAKLPDVDGLYIGGGFPEMFLEQLADNRSMVDSIKLMADSGIPIFAECGGYMYLAESIRDREGRSWNGVGIVPIQIEMTKRLVALGYVQATALQDSLIAGAGELLRGHEFHYSKIIPTKRVQAEQGSLDADTGLKAHAAFSLVGGKGAAGRLEGYSKGNICASYLHLHLRSNPKAVTRLLVACRAYKRGGMK</sequence>
<proteinExistence type="inferred from homology"/>
<dbReference type="InterPro" id="IPR027417">
    <property type="entry name" value="P-loop_NTPase"/>
</dbReference>
<dbReference type="InterPro" id="IPR004484">
    <property type="entry name" value="CbiA/CobB_synth"/>
</dbReference>
<dbReference type="STRING" id="766136.BHF68_13115"/>
<keyword evidence="6 7" id="KW-0315">Glutamine amidotransferase</keyword>
<comment type="function">
    <text evidence="7">Catalyzes the ATP-dependent amidation of the two carboxylate groups at positions a and c of cobyrinate, using either L-glutamine or ammonia as the nitrogen source.</text>
</comment>
<dbReference type="NCBIfam" id="NF002204">
    <property type="entry name" value="PRK01077.1"/>
    <property type="match status" value="1"/>
</dbReference>
<dbReference type="OrthoDB" id="9764035at2"/>